<evidence type="ECO:0000313" key="12">
    <source>
        <dbReference type="EMBL" id="DBA18943.1"/>
    </source>
</evidence>
<keyword evidence="5 10" id="KW-0552">Olfaction</keyword>
<feature type="transmembrane region" description="Helical" evidence="10">
    <location>
        <begin position="141"/>
        <end position="159"/>
    </location>
</feature>
<evidence type="ECO:0000256" key="8">
    <source>
        <dbReference type="ARBA" id="ARBA00023224"/>
    </source>
</evidence>
<evidence type="ECO:0000256" key="6">
    <source>
        <dbReference type="ARBA" id="ARBA00022989"/>
    </source>
</evidence>
<dbReference type="PRINTS" id="PR00237">
    <property type="entry name" value="GPCRRHODOPSN"/>
</dbReference>
<proteinExistence type="inferred from homology"/>
<dbReference type="GO" id="GO:0005886">
    <property type="term" value="C:plasma membrane"/>
    <property type="evidence" value="ECO:0007669"/>
    <property type="project" value="UniProtKB-SubCell"/>
</dbReference>
<dbReference type="Proteomes" id="UP001181693">
    <property type="component" value="Unassembled WGS sequence"/>
</dbReference>
<evidence type="ECO:0000256" key="4">
    <source>
        <dbReference type="ARBA" id="ARBA00022692"/>
    </source>
</evidence>
<keyword evidence="2 10" id="KW-1003">Cell membrane</keyword>
<dbReference type="FunFam" id="1.20.1070.10:FF:000001">
    <property type="entry name" value="Olfactory receptor"/>
    <property type="match status" value="1"/>
</dbReference>
<dbReference type="InterPro" id="IPR000725">
    <property type="entry name" value="Olfact_rcpt"/>
</dbReference>
<keyword evidence="4 9" id="KW-0812">Transmembrane</keyword>
<keyword evidence="9" id="KW-0675">Receptor</keyword>
<dbReference type="SUPFAM" id="SSF81321">
    <property type="entry name" value="Family A G protein-coupled receptor-like"/>
    <property type="match status" value="1"/>
</dbReference>
<keyword evidence="3 10" id="KW-0716">Sensory transduction</keyword>
<evidence type="ECO:0000256" key="3">
    <source>
        <dbReference type="ARBA" id="ARBA00022606"/>
    </source>
</evidence>
<dbReference type="GO" id="GO:0004984">
    <property type="term" value="F:olfactory receptor activity"/>
    <property type="evidence" value="ECO:0007669"/>
    <property type="project" value="InterPro"/>
</dbReference>
<dbReference type="AlphaFoldDB" id="A0AAV2ZXG2"/>
<keyword evidence="8 9" id="KW-0807">Transducer</keyword>
<evidence type="ECO:0000256" key="2">
    <source>
        <dbReference type="ARBA" id="ARBA00022475"/>
    </source>
</evidence>
<dbReference type="CDD" id="cd15225">
    <property type="entry name" value="7tmA_OR10A-like"/>
    <property type="match status" value="1"/>
</dbReference>
<feature type="transmembrane region" description="Helical" evidence="10">
    <location>
        <begin position="273"/>
        <end position="293"/>
    </location>
</feature>
<dbReference type="PROSITE" id="PS50262">
    <property type="entry name" value="G_PROTEIN_RECEP_F1_2"/>
    <property type="match status" value="1"/>
</dbReference>
<keyword evidence="7 10" id="KW-0472">Membrane</keyword>
<dbReference type="PRINTS" id="PR00245">
    <property type="entry name" value="OLFACTORYR"/>
</dbReference>
<evidence type="ECO:0000313" key="13">
    <source>
        <dbReference type="Proteomes" id="UP001181693"/>
    </source>
</evidence>
<dbReference type="PANTHER" id="PTHR26453">
    <property type="entry name" value="OLFACTORY RECEPTOR"/>
    <property type="match status" value="1"/>
</dbReference>
<sequence length="312" mass="35086">MGIKCHSNNTEFFLLGFSDFYPIYQACILAFFVISYIFSTFGNGLIIVVVTLAPLLDTPMYFFLRNLSFLELCTTNVIVPKVLQNSLSSQKSISTLDCAAQMFVFFTFAVSECVFLMVMAFDRYVAICCPLRYTSIITRKLCYQLTAGSWMVGFLVSLGQTSFIFSLPYCKSNHIAHFFCDIPPLLTLAHADTFNNKLSIFIACICGAALPLVVILCSYINILCSILLIHCVEGRHKALSTCISHLLSVVLYYGTAMFMYLRLGSSGPGENDRMIALFYCIIIPTVNPLIYSLRNKDMKTALRIHFSSKVHW</sequence>
<gene>
    <name evidence="12" type="ORF">GDO54_014834</name>
</gene>
<comment type="subcellular location">
    <subcellularLocation>
        <location evidence="1 10">Cell membrane</location>
        <topology evidence="1 10">Multi-pass membrane protein</topology>
    </subcellularLocation>
</comment>
<organism evidence="12 13">
    <name type="scientific">Pyxicephalus adspersus</name>
    <name type="common">African bullfrog</name>
    <dbReference type="NCBI Taxonomy" id="30357"/>
    <lineage>
        <taxon>Eukaryota</taxon>
        <taxon>Metazoa</taxon>
        <taxon>Chordata</taxon>
        <taxon>Craniata</taxon>
        <taxon>Vertebrata</taxon>
        <taxon>Euteleostomi</taxon>
        <taxon>Amphibia</taxon>
        <taxon>Batrachia</taxon>
        <taxon>Anura</taxon>
        <taxon>Neobatrachia</taxon>
        <taxon>Ranoidea</taxon>
        <taxon>Pyxicephalidae</taxon>
        <taxon>Pyxicephalinae</taxon>
        <taxon>Pyxicephalus</taxon>
    </lineage>
</organism>
<comment type="similarity">
    <text evidence="9">Belongs to the G-protein coupled receptor 1 family.</text>
</comment>
<reference evidence="12" key="1">
    <citation type="thesis" date="2020" institute="ProQuest LLC" country="789 East Eisenhower Parkway, Ann Arbor, MI, USA">
        <title>Comparative Genomics and Chromosome Evolution.</title>
        <authorList>
            <person name="Mudd A.B."/>
        </authorList>
    </citation>
    <scope>NUCLEOTIDE SEQUENCE</scope>
    <source>
        <strain evidence="12">1538</strain>
        <tissue evidence="12">Blood</tissue>
    </source>
</reference>
<feature type="transmembrane region" description="Helical" evidence="10">
    <location>
        <begin position="200"/>
        <end position="229"/>
    </location>
</feature>
<evidence type="ECO:0000256" key="9">
    <source>
        <dbReference type="RuleBase" id="RU000688"/>
    </source>
</evidence>
<feature type="transmembrane region" description="Helical" evidence="10">
    <location>
        <begin position="99"/>
        <end position="121"/>
    </location>
</feature>
<dbReference type="EMBL" id="DYDO01000008">
    <property type="protein sequence ID" value="DBA18943.1"/>
    <property type="molecule type" value="Genomic_DNA"/>
</dbReference>
<dbReference type="InterPro" id="IPR017452">
    <property type="entry name" value="GPCR_Rhodpsn_7TM"/>
</dbReference>
<evidence type="ECO:0000256" key="1">
    <source>
        <dbReference type="ARBA" id="ARBA00004651"/>
    </source>
</evidence>
<keyword evidence="13" id="KW-1185">Reference proteome</keyword>
<evidence type="ECO:0000256" key="5">
    <source>
        <dbReference type="ARBA" id="ARBA00022725"/>
    </source>
</evidence>
<keyword evidence="9" id="KW-0297">G-protein coupled receptor</keyword>
<dbReference type="PROSITE" id="PS00237">
    <property type="entry name" value="G_PROTEIN_RECEP_F1_1"/>
    <property type="match status" value="1"/>
</dbReference>
<comment type="caution">
    <text evidence="12">The sequence shown here is derived from an EMBL/GenBank/DDBJ whole genome shotgun (WGS) entry which is preliminary data.</text>
</comment>
<dbReference type="GO" id="GO:0004930">
    <property type="term" value="F:G protein-coupled receptor activity"/>
    <property type="evidence" value="ECO:0007669"/>
    <property type="project" value="UniProtKB-KW"/>
</dbReference>
<evidence type="ECO:0000256" key="10">
    <source>
        <dbReference type="RuleBase" id="RU363047"/>
    </source>
</evidence>
<keyword evidence="6 10" id="KW-1133">Transmembrane helix</keyword>
<dbReference type="InterPro" id="IPR000276">
    <property type="entry name" value="GPCR_Rhodpsn"/>
</dbReference>
<dbReference type="Gene3D" id="1.20.1070.10">
    <property type="entry name" value="Rhodopsin 7-helix transmembrane proteins"/>
    <property type="match status" value="1"/>
</dbReference>
<protein>
    <recommendedName>
        <fullName evidence="10">Olfactory receptor</fullName>
    </recommendedName>
</protein>
<name>A0AAV2ZXG2_PYXAD</name>
<dbReference type="Pfam" id="PF13853">
    <property type="entry name" value="7tm_4"/>
    <property type="match status" value="1"/>
</dbReference>
<evidence type="ECO:0000259" key="11">
    <source>
        <dbReference type="PROSITE" id="PS50262"/>
    </source>
</evidence>
<accession>A0AAV2ZXG2</accession>
<feature type="domain" description="G-protein coupled receptors family 1 profile" evidence="11">
    <location>
        <begin position="42"/>
        <end position="291"/>
    </location>
</feature>
<evidence type="ECO:0000256" key="7">
    <source>
        <dbReference type="ARBA" id="ARBA00023136"/>
    </source>
</evidence>
<feature type="transmembrane region" description="Helical" evidence="10">
    <location>
        <begin position="241"/>
        <end position="261"/>
    </location>
</feature>